<reference evidence="2 3" key="1">
    <citation type="submission" date="2024-06" db="EMBL/GenBank/DDBJ databases">
        <title>Halorubrum miltondacostae sp. nov., a potential PHA producer isolated from an inland solar saltern in Rio Maior, Portugal.</title>
        <authorList>
            <person name="Albuquerque L."/>
            <person name="Viver T."/>
            <person name="Barroso C."/>
            <person name="Claudino R."/>
            <person name="Galvan M."/>
            <person name="Simoes G."/>
            <person name="Lobo Da Cunha A."/>
            <person name="Egas C."/>
        </authorList>
    </citation>
    <scope>NUCLEOTIDE SEQUENCE [LARGE SCALE GENOMIC DNA]</scope>
    <source>
        <strain evidence="2 3">RMP-11</strain>
    </source>
</reference>
<dbReference type="EMBL" id="JBEDNY010000003">
    <property type="protein sequence ID" value="MEZ3164501.1"/>
    <property type="molecule type" value="Genomic_DNA"/>
</dbReference>
<accession>A0ABD5M2L8</accession>
<sequence>MSDWDLDLRDAEAKMDEAFAAAGDVVLGVLDGTTDPEEWVRSVDYGNTLVLSIEGDLNELAAGFARDVKDMDGELIHFRGFLVVTPPGVSIDTDRLGDSRAGGEPDDGSDSRDGGGSVDDDDAESDTESVGADEPDEAHADRD</sequence>
<dbReference type="Proteomes" id="UP001567572">
    <property type="component" value="Unassembled WGS sequence"/>
</dbReference>
<protein>
    <submittedName>
        <fullName evidence="2">DUF5779 family protein</fullName>
    </submittedName>
</protein>
<name>A0ABD5M2L8_9EURY</name>
<keyword evidence="3" id="KW-1185">Reference proteome</keyword>
<evidence type="ECO:0000256" key="1">
    <source>
        <dbReference type="SAM" id="MobiDB-lite"/>
    </source>
</evidence>
<feature type="region of interest" description="Disordered" evidence="1">
    <location>
        <begin position="88"/>
        <end position="143"/>
    </location>
</feature>
<gene>
    <name evidence="2" type="ORF">ABNG04_11555</name>
</gene>
<dbReference type="RefSeq" id="WP_371162563.1">
    <property type="nucleotide sequence ID" value="NZ_JBEDNX010000009.1"/>
</dbReference>
<evidence type="ECO:0000313" key="2">
    <source>
        <dbReference type="EMBL" id="MEZ3164501.1"/>
    </source>
</evidence>
<dbReference type="InterPro" id="IPR043931">
    <property type="entry name" value="DUF5779"/>
</dbReference>
<proteinExistence type="predicted"/>
<feature type="compositionally biased region" description="Acidic residues" evidence="1">
    <location>
        <begin position="118"/>
        <end position="136"/>
    </location>
</feature>
<feature type="compositionally biased region" description="Basic and acidic residues" evidence="1">
    <location>
        <begin position="92"/>
        <end position="113"/>
    </location>
</feature>
<dbReference type="Pfam" id="PF19091">
    <property type="entry name" value="DUF5779"/>
    <property type="match status" value="1"/>
</dbReference>
<evidence type="ECO:0000313" key="3">
    <source>
        <dbReference type="Proteomes" id="UP001567572"/>
    </source>
</evidence>
<dbReference type="AlphaFoldDB" id="A0ABD5M2L8"/>
<comment type="caution">
    <text evidence="2">The sequence shown here is derived from an EMBL/GenBank/DDBJ whole genome shotgun (WGS) entry which is preliminary data.</text>
</comment>
<organism evidence="2 3">
    <name type="scientific">Halorubrum miltondacostae</name>
    <dbReference type="NCBI Taxonomy" id="3076378"/>
    <lineage>
        <taxon>Archaea</taxon>
        <taxon>Methanobacteriati</taxon>
        <taxon>Methanobacteriota</taxon>
        <taxon>Stenosarchaea group</taxon>
        <taxon>Halobacteria</taxon>
        <taxon>Halobacteriales</taxon>
        <taxon>Haloferacaceae</taxon>
        <taxon>Halorubrum</taxon>
    </lineage>
</organism>